<dbReference type="InterPro" id="IPR053143">
    <property type="entry name" value="Arylsulfate_ST"/>
</dbReference>
<dbReference type="PANTHER" id="PTHR35340:SF9">
    <property type="entry name" value="ASST-DOMAIN-CONTAINING PROTEIN"/>
    <property type="match status" value="1"/>
</dbReference>
<reference evidence="2" key="1">
    <citation type="submission" date="2022-11" db="EMBL/GenBank/DDBJ databases">
        <authorList>
            <person name="Petersen C."/>
        </authorList>
    </citation>
    <scope>NUCLEOTIDE SEQUENCE</scope>
    <source>
        <strain evidence="2">IBT 30069</strain>
    </source>
</reference>
<name>A0A9W9KI24_9EURO</name>
<reference evidence="2" key="2">
    <citation type="journal article" date="2023" name="IMA Fungus">
        <title>Comparative genomic study of the Penicillium genus elucidates a diverse pangenome and 15 lateral gene transfer events.</title>
        <authorList>
            <person name="Petersen C."/>
            <person name="Sorensen T."/>
            <person name="Nielsen M.R."/>
            <person name="Sondergaard T.E."/>
            <person name="Sorensen J.L."/>
            <person name="Fitzpatrick D.A."/>
            <person name="Frisvad J.C."/>
            <person name="Nielsen K.L."/>
        </authorList>
    </citation>
    <scope>NUCLEOTIDE SEQUENCE</scope>
    <source>
        <strain evidence="2">IBT 30069</strain>
    </source>
</reference>
<dbReference type="OrthoDB" id="5427350at2759"/>
<comment type="caution">
    <text evidence="2">The sequence shown here is derived from an EMBL/GenBank/DDBJ whole genome shotgun (WGS) entry which is preliminary data.</text>
</comment>
<dbReference type="AlphaFoldDB" id="A0A9W9KI24"/>
<gene>
    <name evidence="2" type="ORF">N7456_004089</name>
</gene>
<feature type="chain" id="PRO_5040741766" description="Arylsulfotransferase" evidence="1">
    <location>
        <begin position="18"/>
        <end position="536"/>
    </location>
</feature>
<dbReference type="Pfam" id="PF14269">
    <property type="entry name" value="Arylsulfotran_2"/>
    <property type="match status" value="1"/>
</dbReference>
<accession>A0A9W9KI24</accession>
<dbReference type="InterPro" id="IPR039535">
    <property type="entry name" value="ASST-like"/>
</dbReference>
<protein>
    <recommendedName>
        <fullName evidence="4">Arylsulfotransferase</fullName>
    </recommendedName>
</protein>
<keyword evidence="3" id="KW-1185">Reference proteome</keyword>
<proteinExistence type="predicted"/>
<evidence type="ECO:0008006" key="4">
    <source>
        <dbReference type="Google" id="ProtNLM"/>
    </source>
</evidence>
<organism evidence="2 3">
    <name type="scientific">Penicillium angulare</name>
    <dbReference type="NCBI Taxonomy" id="116970"/>
    <lineage>
        <taxon>Eukaryota</taxon>
        <taxon>Fungi</taxon>
        <taxon>Dikarya</taxon>
        <taxon>Ascomycota</taxon>
        <taxon>Pezizomycotina</taxon>
        <taxon>Eurotiomycetes</taxon>
        <taxon>Eurotiomycetidae</taxon>
        <taxon>Eurotiales</taxon>
        <taxon>Aspergillaceae</taxon>
        <taxon>Penicillium</taxon>
    </lineage>
</organism>
<dbReference type="Proteomes" id="UP001149165">
    <property type="component" value="Unassembled WGS sequence"/>
</dbReference>
<evidence type="ECO:0000313" key="3">
    <source>
        <dbReference type="Proteomes" id="UP001149165"/>
    </source>
</evidence>
<dbReference type="EMBL" id="JAPQKH010000003">
    <property type="protein sequence ID" value="KAJ5107414.1"/>
    <property type="molecule type" value="Genomic_DNA"/>
</dbReference>
<keyword evidence="1" id="KW-0732">Signal</keyword>
<sequence length="536" mass="60099">MILNGIIWSSVIGLASADWQFLSRPDLAPPKLNITVPASLQTESGYIFLSPKAAGFEGSVGPEQPAPYIFRDDGDLIWSGVGYYCGYVIDFGVVSLNDTPVLRAFQGSIDGVHVRMTGHHAILDNRYQLIRTVKAASHRLASGHEFNVIDGRSALIEIRLPVLTNLSAYGGDEEQQWIVSSGFQEVNIQTGELIFEWYSFDHVSPEYSHLRLKSDGPYSGRSAFDAWGYFLINSIDKDDEGNYLISSRFYSAIFKINGTNGEIIWQLGGLNGSDFHIPAHLKFSFQHDVRLHYRSPDGSIERISFLDNSNGDAQPDHLTSIVSRARYIELDHNAKTVSELWTHVAPDGLIVTSQGNVQLLPNGNSFTNWGQAGAVTEFSFEGNVLFHAYLDSGPNRFAQSYRGFRSNWTGISSEDPAVLALRREDGTVSAWVSWNGDTETKTWRFHLQEYPSGLNIDFLGAQARKRFETRHDTSINGSLEALQKYSVVAEALNLDGETIGRSRPVRIQDDTPYRAHMARHEHWKPRMKYQQGRMEL</sequence>
<dbReference type="PANTHER" id="PTHR35340">
    <property type="entry name" value="PQQ ENZYME REPEAT PROTEIN-RELATED"/>
    <property type="match status" value="1"/>
</dbReference>
<evidence type="ECO:0000313" key="2">
    <source>
        <dbReference type="EMBL" id="KAJ5107414.1"/>
    </source>
</evidence>
<evidence type="ECO:0000256" key="1">
    <source>
        <dbReference type="SAM" id="SignalP"/>
    </source>
</evidence>
<feature type="signal peptide" evidence="1">
    <location>
        <begin position="1"/>
        <end position="17"/>
    </location>
</feature>